<keyword evidence="2" id="KW-1185">Reference proteome</keyword>
<dbReference type="Proteomes" id="UP000199169">
    <property type="component" value="Unassembled WGS sequence"/>
</dbReference>
<protein>
    <submittedName>
        <fullName evidence="1">Uncharacterized protein</fullName>
    </submittedName>
</protein>
<dbReference type="STRING" id="1860102.ACCAA_10160"/>
<reference evidence="1 2" key="1">
    <citation type="submission" date="2016-06" db="EMBL/GenBank/DDBJ databases">
        <authorList>
            <person name="Kjaerup R.B."/>
            <person name="Dalgaard T.S."/>
            <person name="Juul-Madsen H.R."/>
        </authorList>
    </citation>
    <scope>NUCLEOTIDE SEQUENCE [LARGE SCALE GENOMIC DNA]</scope>
    <source>
        <strain evidence="1">3</strain>
    </source>
</reference>
<organism evidence="1 2">
    <name type="scientific">Candidatus Accumulibacter aalborgensis</name>
    <dbReference type="NCBI Taxonomy" id="1860102"/>
    <lineage>
        <taxon>Bacteria</taxon>
        <taxon>Pseudomonadati</taxon>
        <taxon>Pseudomonadota</taxon>
        <taxon>Betaproteobacteria</taxon>
        <taxon>Candidatus Accumulibacter</taxon>
    </lineage>
</organism>
<accession>A0A1A8XET5</accession>
<dbReference type="EMBL" id="FLQX01000001">
    <property type="protein sequence ID" value="SBT03246.1"/>
    <property type="molecule type" value="Genomic_DNA"/>
</dbReference>
<name>A0A1A8XET5_9PROT</name>
<gene>
    <name evidence="1" type="ORF">ACCAA_10160</name>
</gene>
<sequence>MIHIKKSVLTFASAEKLERGSARTLFGTFSKGPGVRAVAVLRGVELGGEGEEKWQVAHTRMATQIVCDPDLPGC</sequence>
<proteinExistence type="predicted"/>
<evidence type="ECO:0000313" key="1">
    <source>
        <dbReference type="EMBL" id="SBT03246.1"/>
    </source>
</evidence>
<dbReference type="AlphaFoldDB" id="A0A1A8XET5"/>
<evidence type="ECO:0000313" key="2">
    <source>
        <dbReference type="Proteomes" id="UP000199169"/>
    </source>
</evidence>